<dbReference type="SUPFAM" id="SSF47616">
    <property type="entry name" value="GST C-terminal domain-like"/>
    <property type="match status" value="1"/>
</dbReference>
<dbReference type="Gene3D" id="3.40.30.10">
    <property type="entry name" value="Glutaredoxin"/>
    <property type="match status" value="1"/>
</dbReference>
<dbReference type="InterPro" id="IPR036282">
    <property type="entry name" value="Glutathione-S-Trfase_C_sf"/>
</dbReference>
<dbReference type="InterPro" id="IPR004046">
    <property type="entry name" value="GST_C"/>
</dbReference>
<dbReference type="InterPro" id="IPR004045">
    <property type="entry name" value="Glutathione_S-Trfase_N"/>
</dbReference>
<sequence>MSPQIKVTYFDGPGRAELTRLALAAGGVAFEDERVTFADFGALKPTLPLGQLPVVTVDGKVYPQSMAMARYAGRLSGLYPTDALEALNVDMIIETVAEVAAALAEIKWRTPEEADKVEKIKALKDEKLPKFFGLVESTIKGKYLLGDKLSLADLYLFDVYTNSLILTAPDYDVAVFPKIAAVIEGVKAEPNVAAYLAKRQ</sequence>
<dbReference type="OrthoDB" id="420389at2759"/>
<dbReference type="Gene3D" id="1.20.1050.10">
    <property type="match status" value="1"/>
</dbReference>
<dbReference type="Pfam" id="PF14497">
    <property type="entry name" value="GST_C_3"/>
    <property type="match status" value="1"/>
</dbReference>
<dbReference type="GO" id="GO:0006749">
    <property type="term" value="P:glutathione metabolic process"/>
    <property type="evidence" value="ECO:0007669"/>
    <property type="project" value="TreeGrafter"/>
</dbReference>
<dbReference type="InterPro" id="IPR040079">
    <property type="entry name" value="Glutathione_S-Trfase"/>
</dbReference>
<dbReference type="CDD" id="cd03192">
    <property type="entry name" value="GST_C_Sigma_like"/>
    <property type="match status" value="1"/>
</dbReference>
<dbReference type="SFLD" id="SFLDS00019">
    <property type="entry name" value="Glutathione_Transferase_(cytos"/>
    <property type="match status" value="1"/>
</dbReference>
<name>A0A8K1CHQ0_PYTOL</name>
<dbReference type="SFLD" id="SFLDG00363">
    <property type="entry name" value="AMPS_(cytGST):_Alpha-__Mu-__Pi"/>
    <property type="match status" value="1"/>
</dbReference>
<organism evidence="3 4">
    <name type="scientific">Pythium oligandrum</name>
    <name type="common">Mycoparasitic fungus</name>
    <dbReference type="NCBI Taxonomy" id="41045"/>
    <lineage>
        <taxon>Eukaryota</taxon>
        <taxon>Sar</taxon>
        <taxon>Stramenopiles</taxon>
        <taxon>Oomycota</taxon>
        <taxon>Peronosporomycetes</taxon>
        <taxon>Pythiales</taxon>
        <taxon>Pythiaceae</taxon>
        <taxon>Pythium</taxon>
    </lineage>
</organism>
<dbReference type="EMBL" id="SPLM01000072">
    <property type="protein sequence ID" value="TMW63430.1"/>
    <property type="molecule type" value="Genomic_DNA"/>
</dbReference>
<feature type="domain" description="GST C-terminal" evidence="2">
    <location>
        <begin position="82"/>
        <end position="200"/>
    </location>
</feature>
<keyword evidence="4" id="KW-1185">Reference proteome</keyword>
<dbReference type="GO" id="GO:0004364">
    <property type="term" value="F:glutathione transferase activity"/>
    <property type="evidence" value="ECO:0007669"/>
    <property type="project" value="TreeGrafter"/>
</dbReference>
<proteinExistence type="predicted"/>
<evidence type="ECO:0000259" key="1">
    <source>
        <dbReference type="PROSITE" id="PS50404"/>
    </source>
</evidence>
<protein>
    <recommendedName>
        <fullName evidence="5">Glutathione S-transferase</fullName>
    </recommendedName>
</protein>
<gene>
    <name evidence="3" type="ORF">Poli38472_002371</name>
</gene>
<reference evidence="3" key="1">
    <citation type="submission" date="2019-03" db="EMBL/GenBank/DDBJ databases">
        <title>Long read genome sequence of the mycoparasitic Pythium oligandrum ATCC 38472 isolated from sugarbeet rhizosphere.</title>
        <authorList>
            <person name="Gaulin E."/>
        </authorList>
    </citation>
    <scope>NUCLEOTIDE SEQUENCE</scope>
    <source>
        <strain evidence="3">ATCC 38472_TT</strain>
    </source>
</reference>
<accession>A0A8K1CHQ0</accession>
<feature type="domain" description="GST N-terminal" evidence="1">
    <location>
        <begin position="3"/>
        <end position="80"/>
    </location>
</feature>
<evidence type="ECO:0000313" key="3">
    <source>
        <dbReference type="EMBL" id="TMW63430.1"/>
    </source>
</evidence>
<dbReference type="InterPro" id="IPR010987">
    <property type="entry name" value="Glutathione-S-Trfase_C-like"/>
</dbReference>
<dbReference type="CDD" id="cd03039">
    <property type="entry name" value="GST_N_Sigma_like"/>
    <property type="match status" value="1"/>
</dbReference>
<evidence type="ECO:0000259" key="2">
    <source>
        <dbReference type="PROSITE" id="PS50405"/>
    </source>
</evidence>
<dbReference type="PROSITE" id="PS50405">
    <property type="entry name" value="GST_CTER"/>
    <property type="match status" value="1"/>
</dbReference>
<comment type="caution">
    <text evidence="3">The sequence shown here is derived from an EMBL/GenBank/DDBJ whole genome shotgun (WGS) entry which is preliminary data.</text>
</comment>
<dbReference type="InterPro" id="IPR036249">
    <property type="entry name" value="Thioredoxin-like_sf"/>
</dbReference>
<dbReference type="InterPro" id="IPR050213">
    <property type="entry name" value="GST_superfamily"/>
</dbReference>
<dbReference type="SFLD" id="SFLDG01205">
    <property type="entry name" value="AMPS.1"/>
    <property type="match status" value="1"/>
</dbReference>
<dbReference type="PANTHER" id="PTHR11571">
    <property type="entry name" value="GLUTATHIONE S-TRANSFERASE"/>
    <property type="match status" value="1"/>
</dbReference>
<evidence type="ECO:0008006" key="5">
    <source>
        <dbReference type="Google" id="ProtNLM"/>
    </source>
</evidence>
<dbReference type="PROSITE" id="PS50404">
    <property type="entry name" value="GST_NTER"/>
    <property type="match status" value="1"/>
</dbReference>
<evidence type="ECO:0000313" key="4">
    <source>
        <dbReference type="Proteomes" id="UP000794436"/>
    </source>
</evidence>
<dbReference type="Pfam" id="PF02798">
    <property type="entry name" value="GST_N"/>
    <property type="match status" value="1"/>
</dbReference>
<dbReference type="PANTHER" id="PTHR11571:SF150">
    <property type="entry name" value="GLUTATHIONE S-TRANSFERASE"/>
    <property type="match status" value="1"/>
</dbReference>
<dbReference type="Proteomes" id="UP000794436">
    <property type="component" value="Unassembled WGS sequence"/>
</dbReference>
<dbReference type="AlphaFoldDB" id="A0A8K1CHQ0"/>
<dbReference type="SUPFAM" id="SSF52833">
    <property type="entry name" value="Thioredoxin-like"/>
    <property type="match status" value="1"/>
</dbReference>